<feature type="domain" description="T20D4.11-like" evidence="2">
    <location>
        <begin position="29"/>
        <end position="171"/>
    </location>
</feature>
<protein>
    <submittedName>
        <fullName evidence="3">DUF19 domain-containing protein</fullName>
    </submittedName>
</protein>
<dbReference type="PANTHER" id="PTHR31897">
    <property type="entry name" value="PROTEIN CBG17011-RELATED"/>
    <property type="match status" value="1"/>
</dbReference>
<feature type="chain" id="PRO_5035753267" evidence="1">
    <location>
        <begin position="23"/>
        <end position="187"/>
    </location>
</feature>
<organism evidence="3 4">
    <name type="scientific">Caenorhabditis japonica</name>
    <dbReference type="NCBI Taxonomy" id="281687"/>
    <lineage>
        <taxon>Eukaryota</taxon>
        <taxon>Metazoa</taxon>
        <taxon>Ecdysozoa</taxon>
        <taxon>Nematoda</taxon>
        <taxon>Chromadorea</taxon>
        <taxon>Rhabditida</taxon>
        <taxon>Rhabditina</taxon>
        <taxon>Rhabditomorpha</taxon>
        <taxon>Rhabditoidea</taxon>
        <taxon>Rhabditidae</taxon>
        <taxon>Peloderinae</taxon>
        <taxon>Caenorhabditis</taxon>
    </lineage>
</organism>
<sequence length="187" mass="20901">MFFHIPVLSIVLLFVLSNVSQSSFISSDCSADFFSKENACNSLTLDVIREWAKYKPMTVGSTADMLSVTCMKALECTKSLNCPEKNAMISTKIAELAELCSGIRAFSGSFGKCLEIIRSRDMSDEYPCLVWWNNSDDSPTCEFFTTDYECAEMMVENQCGGDVLKSMRRNKSLFWSNSGAPYLLIAE</sequence>
<reference evidence="4" key="1">
    <citation type="submission" date="2010-08" db="EMBL/GenBank/DDBJ databases">
        <authorList>
            <consortium name="Caenorhabditis japonica Sequencing Consortium"/>
            <person name="Wilson R.K."/>
        </authorList>
    </citation>
    <scope>NUCLEOTIDE SEQUENCE [LARGE SCALE GENOMIC DNA]</scope>
    <source>
        <strain evidence="4">DF5081</strain>
    </source>
</reference>
<keyword evidence="4" id="KW-1185">Reference proteome</keyword>
<dbReference type="Proteomes" id="UP000005237">
    <property type="component" value="Unassembled WGS sequence"/>
</dbReference>
<dbReference type="PANTHER" id="PTHR31897:SF10">
    <property type="entry name" value="DUF19 DOMAIN-CONTAINING PROTEIN"/>
    <property type="match status" value="1"/>
</dbReference>
<reference evidence="3" key="2">
    <citation type="submission" date="2022-06" db="UniProtKB">
        <authorList>
            <consortium name="EnsemblMetazoa"/>
        </authorList>
    </citation>
    <scope>IDENTIFICATION</scope>
    <source>
        <strain evidence="3">DF5081</strain>
    </source>
</reference>
<evidence type="ECO:0000256" key="1">
    <source>
        <dbReference type="SAM" id="SignalP"/>
    </source>
</evidence>
<keyword evidence="1" id="KW-0732">Signal</keyword>
<evidence type="ECO:0000313" key="4">
    <source>
        <dbReference type="Proteomes" id="UP000005237"/>
    </source>
</evidence>
<name>A0A8R1IDN1_CAEJA</name>
<dbReference type="AlphaFoldDB" id="A0A8R1IDN1"/>
<evidence type="ECO:0000313" key="3">
    <source>
        <dbReference type="EnsemblMetazoa" id="CJA27956.1"/>
    </source>
</evidence>
<evidence type="ECO:0000259" key="2">
    <source>
        <dbReference type="Pfam" id="PF01579"/>
    </source>
</evidence>
<dbReference type="Pfam" id="PF01579">
    <property type="entry name" value="DUF19"/>
    <property type="match status" value="1"/>
</dbReference>
<accession>A0A8R1IDN1</accession>
<proteinExistence type="predicted"/>
<dbReference type="InterPro" id="IPR002542">
    <property type="entry name" value="T20D4.11-like_dom"/>
</dbReference>
<dbReference type="EnsemblMetazoa" id="CJA27956.1">
    <property type="protein sequence ID" value="CJA27956.1"/>
    <property type="gene ID" value="WBGene00183529"/>
</dbReference>
<feature type="signal peptide" evidence="1">
    <location>
        <begin position="1"/>
        <end position="22"/>
    </location>
</feature>